<proteinExistence type="predicted"/>
<reference evidence="2 3" key="1">
    <citation type="submission" date="2016-08" db="EMBL/GenBank/DDBJ databases">
        <title>A Parts List for Fungal Cellulosomes Revealed by Comparative Genomics.</title>
        <authorList>
            <consortium name="DOE Joint Genome Institute"/>
            <person name="Haitjema C.H."/>
            <person name="Gilmore S.P."/>
            <person name="Henske J.K."/>
            <person name="Solomon K.V."/>
            <person name="De Groot R."/>
            <person name="Kuo A."/>
            <person name="Mondo S.J."/>
            <person name="Salamov A.A."/>
            <person name="Labutti K."/>
            <person name="Zhao Z."/>
            <person name="Chiniquy J."/>
            <person name="Barry K."/>
            <person name="Brewer H.M."/>
            <person name="Purvine S.O."/>
            <person name="Wright A.T."/>
            <person name="Boxma B."/>
            <person name="Van Alen T."/>
            <person name="Hackstein J.H."/>
            <person name="Baker S.E."/>
            <person name="Grigoriev I.V."/>
            <person name="O'Malley M.A."/>
        </authorList>
    </citation>
    <scope>NUCLEOTIDE SEQUENCE [LARGE SCALE GENOMIC DNA]</scope>
    <source>
        <strain evidence="2 3">G1</strain>
    </source>
</reference>
<feature type="transmembrane region" description="Helical" evidence="1">
    <location>
        <begin position="232"/>
        <end position="257"/>
    </location>
</feature>
<dbReference type="AlphaFoldDB" id="A0A1Y2F0S2"/>
<evidence type="ECO:0000313" key="3">
    <source>
        <dbReference type="Proteomes" id="UP000193920"/>
    </source>
</evidence>
<gene>
    <name evidence="2" type="ORF">LY90DRAFT_501332</name>
</gene>
<accession>A0A1Y2F0S2</accession>
<evidence type="ECO:0000256" key="1">
    <source>
        <dbReference type="SAM" id="Phobius"/>
    </source>
</evidence>
<keyword evidence="1" id="KW-0472">Membrane</keyword>
<organism evidence="2 3">
    <name type="scientific">Neocallimastix californiae</name>
    <dbReference type="NCBI Taxonomy" id="1754190"/>
    <lineage>
        <taxon>Eukaryota</taxon>
        <taxon>Fungi</taxon>
        <taxon>Fungi incertae sedis</taxon>
        <taxon>Chytridiomycota</taxon>
        <taxon>Chytridiomycota incertae sedis</taxon>
        <taxon>Neocallimastigomycetes</taxon>
        <taxon>Neocallimastigales</taxon>
        <taxon>Neocallimastigaceae</taxon>
        <taxon>Neocallimastix</taxon>
    </lineage>
</organism>
<keyword evidence="1" id="KW-0812">Transmembrane</keyword>
<feature type="transmembrane region" description="Helical" evidence="1">
    <location>
        <begin position="189"/>
        <end position="212"/>
    </location>
</feature>
<name>A0A1Y2F0S2_9FUNG</name>
<sequence>MLSENDILSLQSQRKYFIENETEATYFQWLRSRGTNFTCYINYLNSLDDEQKVEYIIEDIRTSAYAINKPIQFAFFYWTILIFILYKFNFKKPIMKIVLIHYILRALGDVLDKLGDLNIMSHYYTNNSFYKTFSESSCSFLSPTPEMNPLRWFITRQIGCAFWHVGEIVGDWYPLIRTRALAKGQKMMWYVYISCGIFNLTKLTLIILHFTLSPTELYENGMYNRKRINDFYCMYWIIQLIIICASLVYDFSVYYVLKKNLKTLGRSPSGFIKKFKTISQYRIYISVIISLIFLPLICITICIKFYYYNIYKYRNLNFAFDEIKISINNVQYYMIFIDQILLLQSRNETIYSSSYSEETSLPTTTYSNKNQNETKYKNQNTNISESFTNSYQDQDQSQSQQQHLSFLDQNNRKGDFIIKFSNNNNYYNID</sequence>
<evidence type="ECO:0000313" key="2">
    <source>
        <dbReference type="EMBL" id="ORY77449.1"/>
    </source>
</evidence>
<protein>
    <submittedName>
        <fullName evidence="2">Uncharacterized protein</fullName>
    </submittedName>
</protein>
<keyword evidence="1" id="KW-1133">Transmembrane helix</keyword>
<dbReference type="Proteomes" id="UP000193920">
    <property type="component" value="Unassembled WGS sequence"/>
</dbReference>
<feature type="transmembrane region" description="Helical" evidence="1">
    <location>
        <begin position="283"/>
        <end position="307"/>
    </location>
</feature>
<dbReference type="EMBL" id="MCOG01000019">
    <property type="protein sequence ID" value="ORY77449.1"/>
    <property type="molecule type" value="Genomic_DNA"/>
</dbReference>
<keyword evidence="3" id="KW-1185">Reference proteome</keyword>
<feature type="transmembrane region" description="Helical" evidence="1">
    <location>
        <begin position="71"/>
        <end position="88"/>
    </location>
</feature>
<comment type="caution">
    <text evidence="2">The sequence shown here is derived from an EMBL/GenBank/DDBJ whole genome shotgun (WGS) entry which is preliminary data.</text>
</comment>
<dbReference type="STRING" id="1754190.A0A1Y2F0S2"/>